<organism evidence="9 10">
    <name type="scientific">Sphingomonas aerophila</name>
    <dbReference type="NCBI Taxonomy" id="1344948"/>
    <lineage>
        <taxon>Bacteria</taxon>
        <taxon>Pseudomonadati</taxon>
        <taxon>Pseudomonadota</taxon>
        <taxon>Alphaproteobacteria</taxon>
        <taxon>Sphingomonadales</taxon>
        <taxon>Sphingomonadaceae</taxon>
        <taxon>Sphingomonas</taxon>
    </lineage>
</organism>
<dbReference type="GO" id="GO:0009279">
    <property type="term" value="C:cell outer membrane"/>
    <property type="evidence" value="ECO:0007669"/>
    <property type="project" value="UniProtKB-SubCell"/>
</dbReference>
<feature type="signal peptide" evidence="6">
    <location>
        <begin position="1"/>
        <end position="24"/>
    </location>
</feature>
<keyword evidence="6" id="KW-0732">Signal</keyword>
<comment type="subcellular location">
    <subcellularLocation>
        <location evidence="1 4">Cell outer membrane</location>
    </subcellularLocation>
</comment>
<evidence type="ECO:0000313" key="9">
    <source>
        <dbReference type="EMBL" id="MBB5714570.1"/>
    </source>
</evidence>
<proteinExistence type="inferred from homology"/>
<protein>
    <submittedName>
        <fullName evidence="9">Iron complex outermembrane receptor protein</fullName>
    </submittedName>
</protein>
<dbReference type="Gene3D" id="2.170.130.10">
    <property type="entry name" value="TonB-dependent receptor, plug domain"/>
    <property type="match status" value="1"/>
</dbReference>
<feature type="domain" description="TonB-dependent receptor-like beta-barrel" evidence="7">
    <location>
        <begin position="480"/>
        <end position="886"/>
    </location>
</feature>
<dbReference type="Pfam" id="PF07715">
    <property type="entry name" value="Plug"/>
    <property type="match status" value="1"/>
</dbReference>
<evidence type="ECO:0000259" key="7">
    <source>
        <dbReference type="Pfam" id="PF00593"/>
    </source>
</evidence>
<reference evidence="9 10" key="1">
    <citation type="submission" date="2020-08" db="EMBL/GenBank/DDBJ databases">
        <title>Genomic Encyclopedia of Type Strains, Phase IV (KMG-IV): sequencing the most valuable type-strain genomes for metagenomic binning, comparative biology and taxonomic classification.</title>
        <authorList>
            <person name="Goeker M."/>
        </authorList>
    </citation>
    <scope>NUCLEOTIDE SEQUENCE [LARGE SCALE GENOMIC DNA]</scope>
    <source>
        <strain evidence="9 10">DSM 100044</strain>
    </source>
</reference>
<evidence type="ECO:0000256" key="4">
    <source>
        <dbReference type="RuleBase" id="RU003357"/>
    </source>
</evidence>
<dbReference type="Gene3D" id="2.40.170.20">
    <property type="entry name" value="TonB-dependent receptor, beta-barrel domain"/>
    <property type="match status" value="1"/>
</dbReference>
<keyword evidence="2 4" id="KW-0472">Membrane</keyword>
<dbReference type="RefSeq" id="WP_343055202.1">
    <property type="nucleotide sequence ID" value="NZ_JACIJK010000004.1"/>
</dbReference>
<dbReference type="InterPro" id="IPR037066">
    <property type="entry name" value="Plug_dom_sf"/>
</dbReference>
<dbReference type="PANTHER" id="PTHR40980:SF3">
    <property type="entry name" value="TONB-DEPENDENT RECEPTOR-LIKE BETA-BARREL DOMAIN-CONTAINING PROTEIN"/>
    <property type="match status" value="1"/>
</dbReference>
<dbReference type="InterPro" id="IPR000531">
    <property type="entry name" value="Beta-barrel_TonB"/>
</dbReference>
<gene>
    <name evidence="9" type="ORF">FHS94_001406</name>
</gene>
<name>A0A7W9BCA0_9SPHN</name>
<dbReference type="InterPro" id="IPR036942">
    <property type="entry name" value="Beta-barrel_TonB_sf"/>
</dbReference>
<keyword evidence="4" id="KW-0798">TonB box</keyword>
<dbReference type="SUPFAM" id="SSF56935">
    <property type="entry name" value="Porins"/>
    <property type="match status" value="1"/>
</dbReference>
<feature type="region of interest" description="Disordered" evidence="5">
    <location>
        <begin position="21"/>
        <end position="56"/>
    </location>
</feature>
<dbReference type="PANTHER" id="PTHR40980">
    <property type="entry name" value="PLUG DOMAIN-CONTAINING PROTEIN"/>
    <property type="match status" value="1"/>
</dbReference>
<feature type="domain" description="TonB-dependent receptor plug" evidence="8">
    <location>
        <begin position="75"/>
        <end position="187"/>
    </location>
</feature>
<dbReference type="Proteomes" id="UP000546200">
    <property type="component" value="Unassembled WGS sequence"/>
</dbReference>
<comment type="similarity">
    <text evidence="4">Belongs to the TonB-dependent receptor family.</text>
</comment>
<keyword evidence="10" id="KW-1185">Reference proteome</keyword>
<sequence>MVRRLFLAASVSTAAVLAATAAHAQTTPNTPTDTAPSGTIKPAPSDNGSTGEAAGQDDVVVTGIRASLEASIEAKRQSSVIADIISAEDIGKFPDKNVAEALQRVPGIVINREFGEGERVSLRGTAPNLTKTLVNGHGIATADWFILDQQAATRSFNYLTLPAEIVGQLDVYKSPQADVEEGGIGGAINVHTRHPLDLPRWSINAAAQAVYSERSDKFDPQGSGLISWKNDAGTFGVLVGGVYQKRRIRRDGAEVLGYQAGPANVGGAQIPSLIGSALFQQERERYGGNVELQFKPSDNLEIVATGLYSRFNASNFNQNFMAWGSNALGGGGTVTNATIVDDTVVKGTVTSRPAVDANGNRTDRAIVYDAIYRDAFAETWSGDLDLTYTFEGDGVLHLKGGLTRARGKTANQPFYEGGAAGSFTFDITGRVPQVSFTGADPTVPNNLNFDFSSLHQVGNTDKEKYAYVDFEQPVGGPISSIKVGGKYTDHDRNAYFWATTYGGFYLPLVSTGCAGRPCQSVDFAGGSLPDDFLSNLALPGTLTNYFNVDTGKLQSILNGQPAETRAHVLNPPENYSINEKTYGGYIMVKVGEPQVQGFHANIGLRMIHTEQTSRGNQLGVPAATPGAIDNPFGTYLPITVKREYTDFLPAVNVWFDLTQQLIFRLGAGRSIARPDYTDIVPRVSLNPGSLTGDGGDPNVQRYESDDYNASLEWYPDRETIFAAALYYKNIASYIVNRTDQEIFPVQTGTPNLARCSLVNAGQQLYNCLFDINRRSNGSGGSNFGVELQASRRIWGPFGAVVNYTYSDAKSDSGDPIPGNSKHSLNLTGYFENDWLSLRASYNYRSAFFINIDRASPLNQGSTDSLDASANLKITDYLSLTADAVNLTNTKILQYAGTETRFRARYDNGRIFFAGIRVKF</sequence>
<dbReference type="NCBIfam" id="TIGR01782">
    <property type="entry name" value="TonB-Xanth-Caul"/>
    <property type="match status" value="1"/>
</dbReference>
<comment type="caution">
    <text evidence="9">The sequence shown here is derived from an EMBL/GenBank/DDBJ whole genome shotgun (WGS) entry which is preliminary data.</text>
</comment>
<dbReference type="EMBL" id="JACIJK010000004">
    <property type="protein sequence ID" value="MBB5714570.1"/>
    <property type="molecule type" value="Genomic_DNA"/>
</dbReference>
<accession>A0A7W9BCA0</accession>
<feature type="chain" id="PRO_5031423407" evidence="6">
    <location>
        <begin position="25"/>
        <end position="919"/>
    </location>
</feature>
<dbReference type="CDD" id="cd01347">
    <property type="entry name" value="ligand_gated_channel"/>
    <property type="match status" value="1"/>
</dbReference>
<keyword evidence="3" id="KW-0998">Cell outer membrane</keyword>
<evidence type="ECO:0000256" key="5">
    <source>
        <dbReference type="SAM" id="MobiDB-lite"/>
    </source>
</evidence>
<evidence type="ECO:0000256" key="1">
    <source>
        <dbReference type="ARBA" id="ARBA00004442"/>
    </source>
</evidence>
<dbReference type="InterPro" id="IPR012910">
    <property type="entry name" value="Plug_dom"/>
</dbReference>
<evidence type="ECO:0000256" key="6">
    <source>
        <dbReference type="SAM" id="SignalP"/>
    </source>
</evidence>
<evidence type="ECO:0000259" key="8">
    <source>
        <dbReference type="Pfam" id="PF07715"/>
    </source>
</evidence>
<evidence type="ECO:0000256" key="2">
    <source>
        <dbReference type="ARBA" id="ARBA00023136"/>
    </source>
</evidence>
<keyword evidence="9" id="KW-0675">Receptor</keyword>
<dbReference type="AlphaFoldDB" id="A0A7W9BCA0"/>
<dbReference type="Pfam" id="PF00593">
    <property type="entry name" value="TonB_dep_Rec_b-barrel"/>
    <property type="match status" value="1"/>
</dbReference>
<dbReference type="InterPro" id="IPR010104">
    <property type="entry name" value="TonB_rcpt_bac"/>
</dbReference>
<evidence type="ECO:0000313" key="10">
    <source>
        <dbReference type="Proteomes" id="UP000546200"/>
    </source>
</evidence>
<evidence type="ECO:0000256" key="3">
    <source>
        <dbReference type="ARBA" id="ARBA00023237"/>
    </source>
</evidence>
<feature type="compositionally biased region" description="Polar residues" evidence="5">
    <location>
        <begin position="23"/>
        <end position="37"/>
    </location>
</feature>